<dbReference type="Pfam" id="PF07409">
    <property type="entry name" value="GP46"/>
    <property type="match status" value="1"/>
</dbReference>
<feature type="region of interest" description="Disordered" evidence="1">
    <location>
        <begin position="45"/>
        <end position="75"/>
    </location>
</feature>
<accession>A0A3D8K1A5</accession>
<sequence length="151" mass="16704">MSDFKIVWDAANARGDWQVLAGDIATGDDLETALLLSLFTDREAAPDDEIPDGSGDRRGWWGDDDSGDDTGPTGSRLWLLSRRKSPTDKTLTDAYDYVVEAIQWLIDTGVVGSFMVVTQWVKPDMLGISITAYQPNDAAMQSYNWAWPVVN</sequence>
<comment type="caution">
    <text evidence="2">The sequence shown here is derived from an EMBL/GenBank/DDBJ whole genome shotgun (WGS) entry which is preliminary data.</text>
</comment>
<gene>
    <name evidence="2" type="ORF">DWV00_08940</name>
</gene>
<organism evidence="2 3">
    <name type="scientific">Trinickia dinghuensis</name>
    <dbReference type="NCBI Taxonomy" id="2291023"/>
    <lineage>
        <taxon>Bacteria</taxon>
        <taxon>Pseudomonadati</taxon>
        <taxon>Pseudomonadota</taxon>
        <taxon>Betaproteobacteria</taxon>
        <taxon>Burkholderiales</taxon>
        <taxon>Burkholderiaceae</taxon>
        <taxon>Trinickia</taxon>
    </lineage>
</organism>
<proteinExistence type="predicted"/>
<dbReference type="OrthoDB" id="5677166at2"/>
<dbReference type="Proteomes" id="UP000256838">
    <property type="component" value="Unassembled WGS sequence"/>
</dbReference>
<evidence type="ECO:0000313" key="3">
    <source>
        <dbReference type="Proteomes" id="UP000256838"/>
    </source>
</evidence>
<evidence type="ECO:0000313" key="2">
    <source>
        <dbReference type="EMBL" id="RDU99237.1"/>
    </source>
</evidence>
<evidence type="ECO:0008006" key="4">
    <source>
        <dbReference type="Google" id="ProtNLM"/>
    </source>
</evidence>
<evidence type="ECO:0000256" key="1">
    <source>
        <dbReference type="SAM" id="MobiDB-lite"/>
    </source>
</evidence>
<protein>
    <recommendedName>
        <fullName evidence="4">Phage tail protein</fullName>
    </recommendedName>
</protein>
<reference evidence="2 3" key="1">
    <citation type="submission" date="2018-08" db="EMBL/GenBank/DDBJ databases">
        <title>Paraburkholderia sp. DHOM06 isolated from forest soil.</title>
        <authorList>
            <person name="Gao Z.-H."/>
            <person name="Qiu L.-H."/>
        </authorList>
    </citation>
    <scope>NUCLEOTIDE SEQUENCE [LARGE SCALE GENOMIC DNA]</scope>
    <source>
        <strain evidence="2 3">DHOM06</strain>
    </source>
</reference>
<dbReference type="RefSeq" id="WP_115533211.1">
    <property type="nucleotide sequence ID" value="NZ_QRGA01000005.1"/>
</dbReference>
<dbReference type="InterPro" id="IPR010877">
    <property type="entry name" value="Phage_Mu_Gp46"/>
</dbReference>
<name>A0A3D8K1A5_9BURK</name>
<dbReference type="EMBL" id="QRGA01000005">
    <property type="protein sequence ID" value="RDU99237.1"/>
    <property type="molecule type" value="Genomic_DNA"/>
</dbReference>
<dbReference type="AlphaFoldDB" id="A0A3D8K1A5"/>
<keyword evidence="3" id="KW-1185">Reference proteome</keyword>